<feature type="transmembrane region" description="Helical" evidence="8">
    <location>
        <begin position="90"/>
        <end position="112"/>
    </location>
</feature>
<keyword evidence="2" id="KW-1003">Cell membrane</keyword>
<dbReference type="PANTHER" id="PTHR33908">
    <property type="entry name" value="MANNOSYLTRANSFERASE YKCB-RELATED"/>
    <property type="match status" value="1"/>
</dbReference>
<accession>A0ABW6W8X4</accession>
<keyword evidence="7 8" id="KW-0472">Membrane</keyword>
<dbReference type="InterPro" id="IPR050297">
    <property type="entry name" value="LipidA_mod_glycosyltrf_83"/>
</dbReference>
<evidence type="ECO:0000256" key="1">
    <source>
        <dbReference type="ARBA" id="ARBA00004651"/>
    </source>
</evidence>
<evidence type="ECO:0000256" key="6">
    <source>
        <dbReference type="ARBA" id="ARBA00022989"/>
    </source>
</evidence>
<keyword evidence="11" id="KW-1185">Reference proteome</keyword>
<evidence type="ECO:0000256" key="4">
    <source>
        <dbReference type="ARBA" id="ARBA00022679"/>
    </source>
</evidence>
<dbReference type="PANTHER" id="PTHR33908:SF11">
    <property type="entry name" value="MEMBRANE PROTEIN"/>
    <property type="match status" value="1"/>
</dbReference>
<feature type="transmembrane region" description="Helical" evidence="8">
    <location>
        <begin position="338"/>
        <end position="360"/>
    </location>
</feature>
<organism evidence="10 11">
    <name type="scientific">Paractinoplanes globisporus</name>
    <dbReference type="NCBI Taxonomy" id="113565"/>
    <lineage>
        <taxon>Bacteria</taxon>
        <taxon>Bacillati</taxon>
        <taxon>Actinomycetota</taxon>
        <taxon>Actinomycetes</taxon>
        <taxon>Micromonosporales</taxon>
        <taxon>Micromonosporaceae</taxon>
        <taxon>Paractinoplanes</taxon>
    </lineage>
</organism>
<keyword evidence="3" id="KW-0328">Glycosyltransferase</keyword>
<feature type="transmembrane region" description="Helical" evidence="8">
    <location>
        <begin position="211"/>
        <end position="231"/>
    </location>
</feature>
<feature type="transmembrane region" description="Helical" evidence="8">
    <location>
        <begin position="310"/>
        <end position="331"/>
    </location>
</feature>
<feature type="transmembrane region" description="Helical" evidence="8">
    <location>
        <begin position="287"/>
        <end position="304"/>
    </location>
</feature>
<gene>
    <name evidence="10" type="ORF">ACFY35_10025</name>
</gene>
<dbReference type="Proteomes" id="UP001602245">
    <property type="component" value="Unassembled WGS sequence"/>
</dbReference>
<protein>
    <submittedName>
        <fullName evidence="10">Glycosyltransferase family 39 protein</fullName>
    </submittedName>
</protein>
<dbReference type="RefSeq" id="WP_020518168.1">
    <property type="nucleotide sequence ID" value="NZ_JBIAZU010000002.1"/>
</dbReference>
<evidence type="ECO:0000313" key="10">
    <source>
        <dbReference type="EMBL" id="MFF5289767.1"/>
    </source>
</evidence>
<evidence type="ECO:0000256" key="7">
    <source>
        <dbReference type="ARBA" id="ARBA00023136"/>
    </source>
</evidence>
<feature type="transmembrane region" description="Helical" evidence="8">
    <location>
        <begin position="261"/>
        <end position="280"/>
    </location>
</feature>
<reference evidence="10 11" key="1">
    <citation type="submission" date="2024-10" db="EMBL/GenBank/DDBJ databases">
        <title>The Natural Products Discovery Center: Release of the First 8490 Sequenced Strains for Exploring Actinobacteria Biosynthetic Diversity.</title>
        <authorList>
            <person name="Kalkreuter E."/>
            <person name="Kautsar S.A."/>
            <person name="Yang D."/>
            <person name="Bader C.D."/>
            <person name="Teijaro C.N."/>
            <person name="Fluegel L."/>
            <person name="Davis C.M."/>
            <person name="Simpson J.R."/>
            <person name="Lauterbach L."/>
            <person name="Steele A.D."/>
            <person name="Gui C."/>
            <person name="Meng S."/>
            <person name="Li G."/>
            <person name="Viehrig K."/>
            <person name="Ye F."/>
            <person name="Su P."/>
            <person name="Kiefer A.F."/>
            <person name="Nichols A."/>
            <person name="Cepeda A.J."/>
            <person name="Yan W."/>
            <person name="Fan B."/>
            <person name="Jiang Y."/>
            <person name="Adhikari A."/>
            <person name="Zheng C.-J."/>
            <person name="Schuster L."/>
            <person name="Cowan T.M."/>
            <person name="Smanski M.J."/>
            <person name="Chevrette M.G."/>
            <person name="De Carvalho L.P.S."/>
            <person name="Shen B."/>
        </authorList>
    </citation>
    <scope>NUCLEOTIDE SEQUENCE [LARGE SCALE GENOMIC DNA]</scope>
    <source>
        <strain evidence="10 11">NPDC000087</strain>
    </source>
</reference>
<evidence type="ECO:0000256" key="3">
    <source>
        <dbReference type="ARBA" id="ARBA00022676"/>
    </source>
</evidence>
<feature type="domain" description="Glycosyltransferase RgtA/B/C/D-like" evidence="9">
    <location>
        <begin position="70"/>
        <end position="229"/>
    </location>
</feature>
<feature type="transmembrane region" description="Helical" evidence="8">
    <location>
        <begin position="25"/>
        <end position="50"/>
    </location>
</feature>
<keyword evidence="6 8" id="KW-1133">Transmembrane helix</keyword>
<keyword evidence="4" id="KW-0808">Transferase</keyword>
<comment type="subcellular location">
    <subcellularLocation>
        <location evidence="1">Cell membrane</location>
        <topology evidence="1">Multi-pass membrane protein</topology>
    </subcellularLocation>
</comment>
<feature type="transmembrane region" description="Helical" evidence="8">
    <location>
        <begin position="118"/>
        <end position="137"/>
    </location>
</feature>
<sequence>MQARDEIGRDDLVLPSESAGQLPRFAAGPVAVVTGLCVALLLATAGGYGYHRDELYFRILGRHLAWGYVDEPPLTPLLGRAATALFGDNLVALRLPAILCAAAALVVAALIVRELGGGTAAQVLATAGLATTAVAILGHILATANLDLVVWLLVILFACRALLRDRPRWWLAAGLAAGVGLYNKQLVTLLLIGLAVGLLISGPRRALRSPWLWAGVAIAVVVGAPNVVYQITHGWPQLEMSAAIARNKGQDDRITFVPLQLALLGPPTAAIWIIGLVRVFRDEAWRPVRALAWAYLAASALTLITGGQPYYPIGLLVFLYAAGAVVVARWAGRRRARWVWPIAGVTLSAATTLVVGLPLIPVTSLGSTGVPAASSVVGDQVGWPVYVRQVADVFAGLPAADQARAVLLTANYGEAGALDKYGPRYHLPAVYSGHNELYNFGPPPDSASVAVVVGLDPSRLNAVFTTCATMGELDNGVGVDNEEQGVAILVCRGPREPWRALWPLLQHYD</sequence>
<evidence type="ECO:0000256" key="5">
    <source>
        <dbReference type="ARBA" id="ARBA00022692"/>
    </source>
</evidence>
<keyword evidence="5 8" id="KW-0812">Transmembrane</keyword>
<dbReference type="EMBL" id="JBIAZU010000002">
    <property type="protein sequence ID" value="MFF5289767.1"/>
    <property type="molecule type" value="Genomic_DNA"/>
</dbReference>
<comment type="caution">
    <text evidence="10">The sequence shown here is derived from an EMBL/GenBank/DDBJ whole genome shotgun (WGS) entry which is preliminary data.</text>
</comment>
<evidence type="ECO:0000259" key="9">
    <source>
        <dbReference type="Pfam" id="PF13231"/>
    </source>
</evidence>
<name>A0ABW6W8X4_9ACTN</name>
<dbReference type="InterPro" id="IPR038731">
    <property type="entry name" value="RgtA/B/C-like"/>
</dbReference>
<evidence type="ECO:0000313" key="11">
    <source>
        <dbReference type="Proteomes" id="UP001602245"/>
    </source>
</evidence>
<evidence type="ECO:0000256" key="2">
    <source>
        <dbReference type="ARBA" id="ARBA00022475"/>
    </source>
</evidence>
<feature type="transmembrane region" description="Helical" evidence="8">
    <location>
        <begin position="144"/>
        <end position="163"/>
    </location>
</feature>
<dbReference type="Pfam" id="PF13231">
    <property type="entry name" value="PMT_2"/>
    <property type="match status" value="1"/>
</dbReference>
<evidence type="ECO:0000256" key="8">
    <source>
        <dbReference type="SAM" id="Phobius"/>
    </source>
</evidence>
<proteinExistence type="predicted"/>
<feature type="transmembrane region" description="Helical" evidence="8">
    <location>
        <begin position="169"/>
        <end position="199"/>
    </location>
</feature>